<dbReference type="EMBL" id="JASCZI010002842">
    <property type="protein sequence ID" value="MED6116475.1"/>
    <property type="molecule type" value="Genomic_DNA"/>
</dbReference>
<name>A0ABU6QYP1_9FABA</name>
<protein>
    <submittedName>
        <fullName evidence="1">Uncharacterized protein</fullName>
    </submittedName>
</protein>
<organism evidence="1 2">
    <name type="scientific">Stylosanthes scabra</name>
    <dbReference type="NCBI Taxonomy" id="79078"/>
    <lineage>
        <taxon>Eukaryota</taxon>
        <taxon>Viridiplantae</taxon>
        <taxon>Streptophyta</taxon>
        <taxon>Embryophyta</taxon>
        <taxon>Tracheophyta</taxon>
        <taxon>Spermatophyta</taxon>
        <taxon>Magnoliopsida</taxon>
        <taxon>eudicotyledons</taxon>
        <taxon>Gunneridae</taxon>
        <taxon>Pentapetalae</taxon>
        <taxon>rosids</taxon>
        <taxon>fabids</taxon>
        <taxon>Fabales</taxon>
        <taxon>Fabaceae</taxon>
        <taxon>Papilionoideae</taxon>
        <taxon>50 kb inversion clade</taxon>
        <taxon>dalbergioids sensu lato</taxon>
        <taxon>Dalbergieae</taxon>
        <taxon>Pterocarpus clade</taxon>
        <taxon>Stylosanthes</taxon>
    </lineage>
</organism>
<evidence type="ECO:0000313" key="1">
    <source>
        <dbReference type="EMBL" id="MED6116475.1"/>
    </source>
</evidence>
<keyword evidence="2" id="KW-1185">Reference proteome</keyword>
<evidence type="ECO:0000313" key="2">
    <source>
        <dbReference type="Proteomes" id="UP001341840"/>
    </source>
</evidence>
<gene>
    <name evidence="1" type="ORF">PIB30_100663</name>
</gene>
<reference evidence="1 2" key="1">
    <citation type="journal article" date="2023" name="Plants (Basel)">
        <title>Bridging the Gap: Combining Genomics and Transcriptomics Approaches to Understand Stylosanthes scabra, an Orphan Legume from the Brazilian Caatinga.</title>
        <authorList>
            <person name="Ferreira-Neto J.R.C."/>
            <person name="da Silva M.D."/>
            <person name="Binneck E."/>
            <person name="de Melo N.F."/>
            <person name="da Silva R.H."/>
            <person name="de Melo A.L.T.M."/>
            <person name="Pandolfi V."/>
            <person name="Bustamante F.O."/>
            <person name="Brasileiro-Vidal A.C."/>
            <person name="Benko-Iseppon A.M."/>
        </authorList>
    </citation>
    <scope>NUCLEOTIDE SEQUENCE [LARGE SCALE GENOMIC DNA]</scope>
    <source>
        <tissue evidence="1">Leaves</tissue>
    </source>
</reference>
<accession>A0ABU6QYP1</accession>
<sequence length="142" mass="16075">MLRLCVLYGIPNHVYQVLKNPQTIRLGGLFAIRSFFGLPSSLYFLVEMLEGYLHRKMEKGCWRCLGDMVVYYVEVGNAGFGNFWVDWWCKVGGTEVVVAVDWSSICFAGYLATLEVVLDIVCLVGHCLSVIEVVRRCNNIVL</sequence>
<comment type="caution">
    <text evidence="1">The sequence shown here is derived from an EMBL/GenBank/DDBJ whole genome shotgun (WGS) entry which is preliminary data.</text>
</comment>
<proteinExistence type="predicted"/>
<dbReference type="Proteomes" id="UP001341840">
    <property type="component" value="Unassembled WGS sequence"/>
</dbReference>